<dbReference type="InterPro" id="IPR029063">
    <property type="entry name" value="SAM-dependent_MTases_sf"/>
</dbReference>
<dbReference type="VEuPathDB" id="FungiDB:PLEOSDRAFT_1051153"/>
<protein>
    <recommendedName>
        <fullName evidence="3">protein-histidine N-methyltransferase</fullName>
        <ecNumber evidence="3">2.1.1.85</ecNumber>
    </recommendedName>
</protein>
<keyword evidence="7" id="KW-0949">S-adenosyl-L-methionine</keyword>
<accession>A0A067NFB1</accession>
<evidence type="ECO:0000313" key="11">
    <source>
        <dbReference type="EMBL" id="KDQ22446.1"/>
    </source>
</evidence>
<dbReference type="PANTHER" id="PTHR14614">
    <property type="entry name" value="HEPATOCELLULAR CARCINOMA-ASSOCIATED ANTIGEN"/>
    <property type="match status" value="1"/>
</dbReference>
<feature type="compositionally biased region" description="Polar residues" evidence="10">
    <location>
        <begin position="26"/>
        <end position="35"/>
    </location>
</feature>
<dbReference type="GO" id="GO:0005634">
    <property type="term" value="C:nucleus"/>
    <property type="evidence" value="ECO:0007669"/>
    <property type="project" value="UniProtKB-SubCell"/>
</dbReference>
<evidence type="ECO:0000256" key="4">
    <source>
        <dbReference type="ARBA" id="ARBA00022490"/>
    </source>
</evidence>
<comment type="similarity">
    <text evidence="9">Belongs to the methyltransferase superfamily. METTL18 family.</text>
</comment>
<dbReference type="GO" id="GO:0018064">
    <property type="term" value="F:protein-L-histidine N-tele-methyltransferase activity"/>
    <property type="evidence" value="ECO:0007669"/>
    <property type="project" value="UniProtKB-EC"/>
</dbReference>
<evidence type="ECO:0000256" key="7">
    <source>
        <dbReference type="ARBA" id="ARBA00022691"/>
    </source>
</evidence>
<evidence type="ECO:0000256" key="1">
    <source>
        <dbReference type="ARBA" id="ARBA00004123"/>
    </source>
</evidence>
<dbReference type="GO" id="GO:0032259">
    <property type="term" value="P:methylation"/>
    <property type="evidence" value="ECO:0007669"/>
    <property type="project" value="UniProtKB-KW"/>
</dbReference>
<gene>
    <name evidence="11" type="ORF">PLEOSDRAFT_1051153</name>
</gene>
<evidence type="ECO:0000256" key="5">
    <source>
        <dbReference type="ARBA" id="ARBA00022603"/>
    </source>
</evidence>
<feature type="region of interest" description="Disordered" evidence="10">
    <location>
        <begin position="13"/>
        <end position="35"/>
    </location>
</feature>
<keyword evidence="8" id="KW-0539">Nucleus</keyword>
<keyword evidence="4" id="KW-0963">Cytoplasm</keyword>
<dbReference type="FunCoup" id="A0A067NFB1">
    <property type="interactions" value="357"/>
</dbReference>
<evidence type="ECO:0000256" key="8">
    <source>
        <dbReference type="ARBA" id="ARBA00023242"/>
    </source>
</evidence>
<keyword evidence="5" id="KW-0489">Methyltransferase</keyword>
<dbReference type="Proteomes" id="UP000027073">
    <property type="component" value="Unassembled WGS sequence"/>
</dbReference>
<keyword evidence="6" id="KW-0808">Transferase</keyword>
<organism evidence="11 12">
    <name type="scientific">Pleurotus ostreatus (strain PC15)</name>
    <name type="common">Oyster mushroom</name>
    <dbReference type="NCBI Taxonomy" id="1137138"/>
    <lineage>
        <taxon>Eukaryota</taxon>
        <taxon>Fungi</taxon>
        <taxon>Dikarya</taxon>
        <taxon>Basidiomycota</taxon>
        <taxon>Agaricomycotina</taxon>
        <taxon>Agaricomycetes</taxon>
        <taxon>Agaricomycetidae</taxon>
        <taxon>Agaricales</taxon>
        <taxon>Pleurotineae</taxon>
        <taxon>Pleurotaceae</taxon>
        <taxon>Pleurotus</taxon>
    </lineage>
</organism>
<sequence>MFKFNFDVEGADTDPTMLDDLPKPSRNPSSSEAGTMQTFRELTLNELLDALPDMISYSPLSIPLSSGRDLTLVRRDLFDARFQLISEAEEDLDEETSKREEIPESSLKFVDSPSDLVPGVYEGGLKTWECALDLVDYLENSGARSPTGKVILELGCGTAIPSIYLLERLFAQLPTNTGLPMTHIHLQDYNDAVLQLVTLPNILLSWYMSPASVSFRQSISSSEVSFPSVDSTVPGELPITSELVAAFQDSLLAFKISLRFFAGSWETFDLQKSLSYDMVLTSETIYHVESLSALIELMKKAVGQHEYQCLVAAKVLYFGVGGGVSEFVARVEGQLGHVETVWEKSAGVGRKIMRVHWP</sequence>
<dbReference type="OrthoDB" id="1723750at2759"/>
<dbReference type="EC" id="2.1.1.85" evidence="3"/>
<dbReference type="InParanoid" id="A0A067NFB1"/>
<dbReference type="AlphaFoldDB" id="A0A067NFB1"/>
<dbReference type="Gene3D" id="3.40.50.150">
    <property type="entry name" value="Vaccinia Virus protein VP39"/>
    <property type="match status" value="1"/>
</dbReference>
<dbReference type="GO" id="GO:0005737">
    <property type="term" value="C:cytoplasm"/>
    <property type="evidence" value="ECO:0007669"/>
    <property type="project" value="UniProtKB-SubCell"/>
</dbReference>
<evidence type="ECO:0000256" key="6">
    <source>
        <dbReference type="ARBA" id="ARBA00022679"/>
    </source>
</evidence>
<dbReference type="EMBL" id="KL198014">
    <property type="protein sequence ID" value="KDQ22446.1"/>
    <property type="molecule type" value="Genomic_DNA"/>
</dbReference>
<reference evidence="12" key="1">
    <citation type="journal article" date="2014" name="Proc. Natl. Acad. Sci. U.S.A.">
        <title>Extensive sampling of basidiomycete genomes demonstrates inadequacy of the white-rot/brown-rot paradigm for wood decay fungi.</title>
        <authorList>
            <person name="Riley R."/>
            <person name="Salamov A.A."/>
            <person name="Brown D.W."/>
            <person name="Nagy L.G."/>
            <person name="Floudas D."/>
            <person name="Held B.W."/>
            <person name="Levasseur A."/>
            <person name="Lombard V."/>
            <person name="Morin E."/>
            <person name="Otillar R."/>
            <person name="Lindquist E.A."/>
            <person name="Sun H."/>
            <person name="LaButti K.M."/>
            <person name="Schmutz J."/>
            <person name="Jabbour D."/>
            <person name="Luo H."/>
            <person name="Baker S.E."/>
            <person name="Pisabarro A.G."/>
            <person name="Walton J.D."/>
            <person name="Blanchette R.A."/>
            <person name="Henrissat B."/>
            <person name="Martin F."/>
            <person name="Cullen D."/>
            <person name="Hibbett D.S."/>
            <person name="Grigoriev I.V."/>
        </authorList>
    </citation>
    <scope>NUCLEOTIDE SEQUENCE [LARGE SCALE GENOMIC DNA]</scope>
    <source>
        <strain evidence="12">PC15</strain>
    </source>
</reference>
<evidence type="ECO:0000313" key="12">
    <source>
        <dbReference type="Proteomes" id="UP000027073"/>
    </source>
</evidence>
<dbReference type="InterPro" id="IPR019410">
    <property type="entry name" value="Methyltransf_16"/>
</dbReference>
<dbReference type="PANTHER" id="PTHR14614:SF39">
    <property type="entry name" value="HISTIDINE PROTEIN METHYLTRANSFERASE 1 HOMOLOG"/>
    <property type="match status" value="1"/>
</dbReference>
<name>A0A067NFB1_PLEO1</name>
<proteinExistence type="inferred from homology"/>
<evidence type="ECO:0000256" key="10">
    <source>
        <dbReference type="SAM" id="MobiDB-lite"/>
    </source>
</evidence>
<evidence type="ECO:0000256" key="3">
    <source>
        <dbReference type="ARBA" id="ARBA00012533"/>
    </source>
</evidence>
<comment type="subcellular location">
    <subcellularLocation>
        <location evidence="2">Cytoplasm</location>
    </subcellularLocation>
    <subcellularLocation>
        <location evidence="1">Nucleus</location>
    </subcellularLocation>
</comment>
<dbReference type="SUPFAM" id="SSF53335">
    <property type="entry name" value="S-adenosyl-L-methionine-dependent methyltransferases"/>
    <property type="match status" value="1"/>
</dbReference>
<evidence type="ECO:0000256" key="9">
    <source>
        <dbReference type="ARBA" id="ARBA00038126"/>
    </source>
</evidence>
<evidence type="ECO:0000256" key="2">
    <source>
        <dbReference type="ARBA" id="ARBA00004496"/>
    </source>
</evidence>
<dbReference type="HOGENOM" id="CLU_038704_1_1_1"/>
<dbReference type="STRING" id="1137138.A0A067NFB1"/>